<accession>A0AAX4PAB6</accession>
<dbReference type="PANTHER" id="PTHR36338:SF1">
    <property type="entry name" value="OS02G0495900 PROTEIN"/>
    <property type="match status" value="1"/>
</dbReference>
<dbReference type="AlphaFoldDB" id="A0AAX4PAB6"/>
<keyword evidence="3" id="KW-1185">Reference proteome</keyword>
<evidence type="ECO:0000313" key="3">
    <source>
        <dbReference type="Proteomes" id="UP001472866"/>
    </source>
</evidence>
<dbReference type="Proteomes" id="UP001472866">
    <property type="component" value="Chromosome 07"/>
</dbReference>
<organism evidence="2 3">
    <name type="scientific">Chloropicon roscoffensis</name>
    <dbReference type="NCBI Taxonomy" id="1461544"/>
    <lineage>
        <taxon>Eukaryota</taxon>
        <taxon>Viridiplantae</taxon>
        <taxon>Chlorophyta</taxon>
        <taxon>Chloropicophyceae</taxon>
        <taxon>Chloropicales</taxon>
        <taxon>Chloropicaceae</taxon>
        <taxon>Chloropicon</taxon>
    </lineage>
</organism>
<evidence type="ECO:0000313" key="2">
    <source>
        <dbReference type="EMBL" id="WZN63162.1"/>
    </source>
</evidence>
<protein>
    <submittedName>
        <fullName evidence="2">Uncharacterized protein</fullName>
    </submittedName>
</protein>
<dbReference type="EMBL" id="CP151507">
    <property type="protein sequence ID" value="WZN63162.1"/>
    <property type="molecule type" value="Genomic_DNA"/>
</dbReference>
<proteinExistence type="predicted"/>
<feature type="compositionally biased region" description="Polar residues" evidence="1">
    <location>
        <begin position="107"/>
        <end position="116"/>
    </location>
</feature>
<reference evidence="2 3" key="1">
    <citation type="submission" date="2024-03" db="EMBL/GenBank/DDBJ databases">
        <title>Complete genome sequence of the green alga Chloropicon roscoffensis RCC1871.</title>
        <authorList>
            <person name="Lemieux C."/>
            <person name="Pombert J.-F."/>
            <person name="Otis C."/>
            <person name="Turmel M."/>
        </authorList>
    </citation>
    <scope>NUCLEOTIDE SEQUENCE [LARGE SCALE GENOMIC DNA]</scope>
    <source>
        <strain evidence="2 3">RCC1871</strain>
    </source>
</reference>
<gene>
    <name evidence="2" type="ORF">HKI87_07g47070</name>
</gene>
<sequence length="123" mass="13293">MSHDMLLRNKAWRIIVNASKRSPTFFVAFTGAVAAGSYYVASLTQGGTNPSDKKALFISDEKLKRNAGLHAEVLAKANKERLRVLLEEARDNKGDNTRYKAALNGESLGTHSSGTTIGAKAVE</sequence>
<name>A0AAX4PAB6_9CHLO</name>
<feature type="region of interest" description="Disordered" evidence="1">
    <location>
        <begin position="102"/>
        <end position="123"/>
    </location>
</feature>
<dbReference type="PANTHER" id="PTHR36338">
    <property type="entry name" value="OS02G0495900 PROTEIN"/>
    <property type="match status" value="1"/>
</dbReference>
<evidence type="ECO:0000256" key="1">
    <source>
        <dbReference type="SAM" id="MobiDB-lite"/>
    </source>
</evidence>